<evidence type="ECO:0000313" key="2">
    <source>
        <dbReference type="EMBL" id="QQV74987.1"/>
    </source>
</evidence>
<keyword evidence="3" id="KW-1185">Reference proteome</keyword>
<dbReference type="EMBL" id="CP060138">
    <property type="protein sequence ID" value="QQV74987.1"/>
    <property type="molecule type" value="Genomic_DNA"/>
</dbReference>
<evidence type="ECO:0000313" key="3">
    <source>
        <dbReference type="Proteomes" id="UP000595296"/>
    </source>
</evidence>
<feature type="compositionally biased region" description="Low complexity" evidence="1">
    <location>
        <begin position="515"/>
        <end position="531"/>
    </location>
</feature>
<dbReference type="RefSeq" id="WP_246438062.1">
    <property type="nucleotide sequence ID" value="NZ_CP060138.2"/>
</dbReference>
<accession>A0A9E6MH94</accession>
<sequence length="656" mass="74626">MKHKNELDQLIRNLYLIKNTNLNNILETDKLAITRTTNFIEALINKIDPRKPGPYVSQQQANFKVANDKNIQGASKEIYLNNLPISIGKVEGFKEDGKGRKTKAQLDVLISPSDFSELLKLSNSLPVINEQGSKINGNINLLQLMEEVVQKVGKKSLNIQQDKKVPTSQENEQAITHGQQKIELSLKEEIIKLREAVQETIKNPTNNEEFNKTSKEILDLINNINSHQPSRLQAARNKILSSGGSPNSKNTKIEEFFLEQHEWDKFQELRERLQKIKEPREKLEEMKNFYDVINSLDKNIILGAMQEKQKAQQASNQKAQEIIRSKFLYLDNAGDFSDGLQNLFEELKNKEEKGQKELIEASKNILSKSISVNKNYFRNTNNSSELDLQYKMLLIDHADNISQNIKEALVLYAGSNNNNQIDILSEELANKFKNISNLIRQNESVLQKETSKYSPSLETIPEDSIPKLSPAIVHSSTELFAKLENSFNELEQFTDKILIDAGKSYVQQANINPKSNNVSRSSSIDSGIGSSQEELSTTFGKSGSTNLIEALDLAQAKILSNSNTIKDKLTATKELQKSIQQKEVSNERLTQEEIDNIYKTLGIFEEIKEYEKSENSRDPRLLNKNYYKLTDPREERRSDNIALEWDDTGMAASFPK</sequence>
<proteinExistence type="predicted"/>
<organism evidence="2 3">
    <name type="scientific">Rickettsia tillamookensis</name>
    <dbReference type="NCBI Taxonomy" id="2761623"/>
    <lineage>
        <taxon>Bacteria</taxon>
        <taxon>Pseudomonadati</taxon>
        <taxon>Pseudomonadota</taxon>
        <taxon>Alphaproteobacteria</taxon>
        <taxon>Rickettsiales</taxon>
        <taxon>Rickettsiaceae</taxon>
        <taxon>Rickettsieae</taxon>
        <taxon>Rickettsia</taxon>
        <taxon>spotted fever group</taxon>
    </lineage>
</organism>
<gene>
    <name evidence="2" type="ORF">H6P87_00530</name>
</gene>
<protein>
    <submittedName>
        <fullName evidence="2">Uncharacterized protein</fullName>
    </submittedName>
</protein>
<name>A0A9E6MH94_9RICK</name>
<reference evidence="2 3" key="1">
    <citation type="journal article" date="2021" name="Int. J. Syst. Evol. Microbiol.">
        <title>Characterization of a novel transitional group Rickettsia species (Rickettsia tillamookensis sp. nov.) from the western black-legged tick, Ixodes pacificus.</title>
        <authorList>
            <person name="Gauthier D.T."/>
            <person name="Karpathy S.E."/>
            <person name="Grizzard S.L."/>
            <person name="Batra D."/>
            <person name="Rowe L.A."/>
            <person name="Paddock C.D."/>
        </authorList>
    </citation>
    <scope>NUCLEOTIDE SEQUENCE [LARGE SCALE GENOMIC DNA]</scope>
    <source>
        <strain evidence="2 3">Tillamook 23</strain>
    </source>
</reference>
<evidence type="ECO:0000256" key="1">
    <source>
        <dbReference type="SAM" id="MobiDB-lite"/>
    </source>
</evidence>
<dbReference type="Proteomes" id="UP000595296">
    <property type="component" value="Chromosome"/>
</dbReference>
<feature type="region of interest" description="Disordered" evidence="1">
    <location>
        <begin position="512"/>
        <end position="539"/>
    </location>
</feature>